<dbReference type="EC" id="4.4.1.13" evidence="2"/>
<dbReference type="InterPro" id="IPR027619">
    <property type="entry name" value="C-S_lyase_PatB-like"/>
</dbReference>
<gene>
    <name evidence="7" type="ORF">CRV04_08870</name>
</gene>
<feature type="domain" description="Aminotransferase class I/classII large" evidence="6">
    <location>
        <begin position="58"/>
        <end position="374"/>
    </location>
</feature>
<evidence type="ECO:0000256" key="1">
    <source>
        <dbReference type="ARBA" id="ARBA00001933"/>
    </source>
</evidence>
<dbReference type="InterPro" id="IPR015421">
    <property type="entry name" value="PyrdxlP-dep_Trfase_major"/>
</dbReference>
<keyword evidence="4" id="KW-0456">Lyase</keyword>
<evidence type="ECO:0000313" key="8">
    <source>
        <dbReference type="Proteomes" id="UP000290657"/>
    </source>
</evidence>
<protein>
    <recommendedName>
        <fullName evidence="2">cysteine-S-conjugate beta-lyase</fullName>
        <ecNumber evidence="2">4.4.1.13</ecNumber>
    </recommendedName>
</protein>
<name>A0A4Q0XST3_9BACT</name>
<proteinExistence type="inferred from homology"/>
<dbReference type="Pfam" id="PF00155">
    <property type="entry name" value="Aminotran_1_2"/>
    <property type="match status" value="1"/>
</dbReference>
<dbReference type="Gene3D" id="3.90.1150.10">
    <property type="entry name" value="Aspartate Aminotransferase, domain 1"/>
    <property type="match status" value="1"/>
</dbReference>
<dbReference type="CDD" id="cd00609">
    <property type="entry name" value="AAT_like"/>
    <property type="match status" value="1"/>
</dbReference>
<keyword evidence="7" id="KW-0808">Transferase</keyword>
<evidence type="ECO:0000256" key="2">
    <source>
        <dbReference type="ARBA" id="ARBA00012224"/>
    </source>
</evidence>
<evidence type="ECO:0000313" key="7">
    <source>
        <dbReference type="EMBL" id="RXJ56533.1"/>
    </source>
</evidence>
<dbReference type="OrthoDB" id="9803354at2"/>
<dbReference type="EMBL" id="PDKN01000005">
    <property type="protein sequence ID" value="RXJ56533.1"/>
    <property type="molecule type" value="Genomic_DNA"/>
</dbReference>
<sequence length="383" mass="43644">MVYSFDKEVNRNHTQCAKYDGLEKYFGVNDAFPMWVADMDFETPAFINDAIIKRAHHAVYGYGIVTESLQQSVVNWMQTQHGWKIQKKWLTFLNGVVPAYSAALEAFSEVNDEIIVQTPVYFPLFQSIKHNKRKVVYNPLKEQNGYYTMDLEDLKSKITPKTKIFTLCSPHNPVGRIWSKEELEALAKICLEHNITIISDEIHADITFKPFTPLASISKEIANITVTLNAAGKTFNIAGLNAAYAITCNEALKTKLDEVVKAREIGSINVFGTIAMEAAYTYGQEWVKELKEYLLQNILVTKELLKNTNIKLSQPEATYLLWLDFSCYDLTHLQIKERLLKEAKIALNDGLTFGKNGSKHFRLNVALPVTRLKKYLNIIAKTF</sequence>
<dbReference type="InterPro" id="IPR015422">
    <property type="entry name" value="PyrdxlP-dep_Trfase_small"/>
</dbReference>
<dbReference type="Gene3D" id="3.40.640.10">
    <property type="entry name" value="Type I PLP-dependent aspartate aminotransferase-like (Major domain)"/>
    <property type="match status" value="1"/>
</dbReference>
<evidence type="ECO:0000256" key="3">
    <source>
        <dbReference type="ARBA" id="ARBA00022898"/>
    </source>
</evidence>
<dbReference type="PANTHER" id="PTHR43525">
    <property type="entry name" value="PROTEIN MALY"/>
    <property type="match status" value="1"/>
</dbReference>
<dbReference type="InterPro" id="IPR004839">
    <property type="entry name" value="Aminotransferase_I/II_large"/>
</dbReference>
<dbReference type="InterPro" id="IPR015424">
    <property type="entry name" value="PyrdxlP-dep_Trfase"/>
</dbReference>
<comment type="cofactor">
    <cofactor evidence="1">
        <name>pyridoxal 5'-phosphate</name>
        <dbReference type="ChEBI" id="CHEBI:597326"/>
    </cofactor>
</comment>
<comment type="caution">
    <text evidence="7">The sequence shown here is derived from an EMBL/GenBank/DDBJ whole genome shotgun (WGS) entry which is preliminary data.</text>
</comment>
<keyword evidence="3" id="KW-0663">Pyridoxal phosphate</keyword>
<accession>A0A4Q0XST3</accession>
<reference evidence="7 8" key="1">
    <citation type="submission" date="2017-10" db="EMBL/GenBank/DDBJ databases">
        <title>Genomics of the genus Arcobacter.</title>
        <authorList>
            <person name="Perez-Cataluna A."/>
            <person name="Figueras M.J."/>
        </authorList>
    </citation>
    <scope>NUCLEOTIDE SEQUENCE [LARGE SCALE GENOMIC DNA]</scope>
    <source>
        <strain evidence="7 8">CECT 8987</strain>
    </source>
</reference>
<organism evidence="7 8">
    <name type="scientific">Candidatus Marinarcus aquaticus</name>
    <dbReference type="NCBI Taxonomy" id="2044504"/>
    <lineage>
        <taxon>Bacteria</taxon>
        <taxon>Pseudomonadati</taxon>
        <taxon>Campylobacterota</taxon>
        <taxon>Epsilonproteobacteria</taxon>
        <taxon>Campylobacterales</taxon>
        <taxon>Arcobacteraceae</taxon>
        <taxon>Candidatus Marinarcus</taxon>
    </lineage>
</organism>
<comment type="similarity">
    <text evidence="5">Belongs to the class-II pyridoxal-phosphate-dependent aminotransferase family. MalY/PatB cystathionine beta-lyase subfamily.</text>
</comment>
<dbReference type="NCBIfam" id="TIGR04350">
    <property type="entry name" value="C_S_lyase_PatB"/>
    <property type="match status" value="1"/>
</dbReference>
<dbReference type="Proteomes" id="UP000290657">
    <property type="component" value="Unassembled WGS sequence"/>
</dbReference>
<evidence type="ECO:0000256" key="4">
    <source>
        <dbReference type="ARBA" id="ARBA00023239"/>
    </source>
</evidence>
<dbReference type="PANTHER" id="PTHR43525:SF1">
    <property type="entry name" value="PROTEIN MALY"/>
    <property type="match status" value="1"/>
</dbReference>
<dbReference type="GO" id="GO:0030170">
    <property type="term" value="F:pyridoxal phosphate binding"/>
    <property type="evidence" value="ECO:0007669"/>
    <property type="project" value="InterPro"/>
</dbReference>
<dbReference type="InterPro" id="IPR051798">
    <property type="entry name" value="Class-II_PLP-Dep_Aminotrans"/>
</dbReference>
<keyword evidence="7" id="KW-0032">Aminotransferase</keyword>
<dbReference type="SUPFAM" id="SSF53383">
    <property type="entry name" value="PLP-dependent transferases"/>
    <property type="match status" value="1"/>
</dbReference>
<keyword evidence="8" id="KW-1185">Reference proteome</keyword>
<evidence type="ECO:0000259" key="6">
    <source>
        <dbReference type="Pfam" id="PF00155"/>
    </source>
</evidence>
<dbReference type="GO" id="GO:0008483">
    <property type="term" value="F:transaminase activity"/>
    <property type="evidence" value="ECO:0007669"/>
    <property type="project" value="UniProtKB-KW"/>
</dbReference>
<dbReference type="AlphaFoldDB" id="A0A4Q0XST3"/>
<dbReference type="GO" id="GO:0047804">
    <property type="term" value="F:cysteine-S-conjugate beta-lyase activity"/>
    <property type="evidence" value="ECO:0007669"/>
    <property type="project" value="UniProtKB-EC"/>
</dbReference>
<evidence type="ECO:0000256" key="5">
    <source>
        <dbReference type="ARBA" id="ARBA00037974"/>
    </source>
</evidence>